<dbReference type="Proteomes" id="UP000321947">
    <property type="component" value="Unassembled WGS sequence"/>
</dbReference>
<evidence type="ECO:0000256" key="1">
    <source>
        <dbReference type="SAM" id="MobiDB-lite"/>
    </source>
</evidence>
<gene>
    <name evidence="4" type="ORF">E5676_scaffold108G001480</name>
    <name evidence="3" type="ORF">E6C27_scaffold44G004450</name>
</gene>
<dbReference type="Proteomes" id="UP000321393">
    <property type="component" value="Unassembled WGS sequence"/>
</dbReference>
<dbReference type="EMBL" id="SSTD01013924">
    <property type="protein sequence ID" value="TYK05322.1"/>
    <property type="molecule type" value="Genomic_DNA"/>
</dbReference>
<accession>A0A5A7THP0</accession>
<dbReference type="Pfam" id="PF07727">
    <property type="entry name" value="RVT_2"/>
    <property type="match status" value="1"/>
</dbReference>
<comment type="caution">
    <text evidence="3">The sequence shown here is derived from an EMBL/GenBank/DDBJ whole genome shotgun (WGS) entry which is preliminary data.</text>
</comment>
<dbReference type="OrthoDB" id="3257332at2759"/>
<name>A0A5A7THP0_CUCMM</name>
<evidence type="ECO:0000259" key="2">
    <source>
        <dbReference type="Pfam" id="PF07727"/>
    </source>
</evidence>
<dbReference type="AlphaFoldDB" id="A0A5A7THP0"/>
<feature type="domain" description="Reverse transcriptase Ty1/copia-type" evidence="2">
    <location>
        <begin position="241"/>
        <end position="332"/>
    </location>
</feature>
<evidence type="ECO:0000313" key="3">
    <source>
        <dbReference type="EMBL" id="KAA0042922.1"/>
    </source>
</evidence>
<proteinExistence type="predicted"/>
<reference evidence="5 6" key="1">
    <citation type="submission" date="2019-08" db="EMBL/GenBank/DDBJ databases">
        <title>Draft genome sequences of two oriental melons (Cucumis melo L. var makuwa).</title>
        <authorList>
            <person name="Kwon S.-Y."/>
        </authorList>
    </citation>
    <scope>NUCLEOTIDE SEQUENCE [LARGE SCALE GENOMIC DNA]</scope>
    <source>
        <strain evidence="6">cv. Chang Bougi</strain>
        <strain evidence="5">cv. SW 3</strain>
        <tissue evidence="3">Leaf</tissue>
    </source>
</reference>
<feature type="region of interest" description="Disordered" evidence="1">
    <location>
        <begin position="20"/>
        <end position="71"/>
    </location>
</feature>
<organism evidence="3 5">
    <name type="scientific">Cucumis melo var. makuwa</name>
    <name type="common">Oriental melon</name>
    <dbReference type="NCBI Taxonomy" id="1194695"/>
    <lineage>
        <taxon>Eukaryota</taxon>
        <taxon>Viridiplantae</taxon>
        <taxon>Streptophyta</taxon>
        <taxon>Embryophyta</taxon>
        <taxon>Tracheophyta</taxon>
        <taxon>Spermatophyta</taxon>
        <taxon>Magnoliopsida</taxon>
        <taxon>eudicotyledons</taxon>
        <taxon>Gunneridae</taxon>
        <taxon>Pentapetalae</taxon>
        <taxon>rosids</taxon>
        <taxon>fabids</taxon>
        <taxon>Cucurbitales</taxon>
        <taxon>Cucurbitaceae</taxon>
        <taxon>Benincaseae</taxon>
        <taxon>Cucumis</taxon>
    </lineage>
</organism>
<evidence type="ECO:0000313" key="5">
    <source>
        <dbReference type="Proteomes" id="UP000321393"/>
    </source>
</evidence>
<dbReference type="STRING" id="1194695.A0A5A7THP0"/>
<sequence length="333" mass="37049">MIMENQFSFVSTSTNNGIPRIGVWKLHGRPPRGNKCSSNEQHNSGRTNVRKTASTSQPIGPTASQTSSPTLSTIAQSADGSLVPIAEKVQIVLFDGFSLQNVLHVPKLSYLSDLNSGRTIGTARHSMGLYILNDDTSAAHLINRMPSRILHLQTPLECLKESYPSTRLVLKVPLRVFGCTAYVHSFGPNQTKFTPRAQACVFVEYLPHQREGISERKTSPLPVSRRLQSKTPNLLEIKKKRTVVMRLKSEQKPVTMKLNRHKARLVAKGFTQTYGVDYSETFSPIAKLNTVRVLLSVVVHKGQPLYQLDVKNAFLNGDLVEEVYMSPPPNFEA</sequence>
<dbReference type="EMBL" id="SSTE01015921">
    <property type="protein sequence ID" value="KAA0042922.1"/>
    <property type="molecule type" value="Genomic_DNA"/>
</dbReference>
<protein>
    <submittedName>
        <fullName evidence="3">Cysteine-rich RLK (Receptor-like protein kinase) 8</fullName>
    </submittedName>
</protein>
<feature type="compositionally biased region" description="Polar residues" evidence="1">
    <location>
        <begin position="35"/>
        <end position="71"/>
    </location>
</feature>
<evidence type="ECO:0000313" key="6">
    <source>
        <dbReference type="Proteomes" id="UP000321947"/>
    </source>
</evidence>
<dbReference type="GO" id="GO:0016301">
    <property type="term" value="F:kinase activity"/>
    <property type="evidence" value="ECO:0007669"/>
    <property type="project" value="UniProtKB-KW"/>
</dbReference>
<evidence type="ECO:0000313" key="4">
    <source>
        <dbReference type="EMBL" id="TYK05322.1"/>
    </source>
</evidence>
<keyword evidence="3" id="KW-0808">Transferase</keyword>
<keyword evidence="3" id="KW-0418">Kinase</keyword>
<dbReference type="InterPro" id="IPR013103">
    <property type="entry name" value="RVT_2"/>
</dbReference>
<keyword evidence="4" id="KW-0675">Receptor</keyword>